<dbReference type="PANTHER" id="PTHR42723:SF1">
    <property type="entry name" value="CHLOROPHYLL SYNTHASE, CHLOROPLASTIC"/>
    <property type="match status" value="1"/>
</dbReference>
<evidence type="ECO:0000256" key="4">
    <source>
        <dbReference type="ARBA" id="ARBA00023136"/>
    </source>
</evidence>
<comment type="subcellular location">
    <subcellularLocation>
        <location evidence="1">Membrane</location>
        <topology evidence="1">Multi-pass membrane protein</topology>
    </subcellularLocation>
</comment>
<dbReference type="InterPro" id="IPR050475">
    <property type="entry name" value="Prenyltransferase_related"/>
</dbReference>
<dbReference type="InterPro" id="IPR044878">
    <property type="entry name" value="UbiA_sf"/>
</dbReference>
<evidence type="ECO:0000256" key="5">
    <source>
        <dbReference type="SAM" id="MobiDB-lite"/>
    </source>
</evidence>
<evidence type="ECO:0000313" key="7">
    <source>
        <dbReference type="Proteomes" id="UP001183607"/>
    </source>
</evidence>
<dbReference type="GO" id="GO:0016020">
    <property type="term" value="C:membrane"/>
    <property type="evidence" value="ECO:0007669"/>
    <property type="project" value="UniProtKB-SubCell"/>
</dbReference>
<keyword evidence="2" id="KW-0812">Transmembrane</keyword>
<sequence>MTLTLTRVRRAFREGLRAAHAELGSRPPTLRRPAPDTPLCEAPTHPGPSRPAAPPPPTGAPAPSAPRARAFDTGYRPRTLTLRRTTKTLAELVRAPAALTVPGDVVAGALASARTARVSPGRTALLAAGSVALYWAGMALNDWADRAEDARERPARPIPSGRLSPGAALATATGLTAGALALGALAGGRRVLLRRTLPLAAAVWAYDLGVKRTRLGPLAMAAARGLDVLHGTGTGPARPALGAALTVAAHTLAVTRLSRHEVDGEAGDEPALALAVTAASALAAALPARHPGRESAGRLRTRWTAPALAAGALALAGRAQWAALRTPDAAHVRAAVGAGIHALVPLQAALVARAGAPRAALGLVAALPPALSLARKVSPT</sequence>
<evidence type="ECO:0000256" key="1">
    <source>
        <dbReference type="ARBA" id="ARBA00004141"/>
    </source>
</evidence>
<reference evidence="7" key="1">
    <citation type="submission" date="2023-07" db="EMBL/GenBank/DDBJ databases">
        <title>30 novel species of actinomycetes from the DSMZ collection.</title>
        <authorList>
            <person name="Nouioui I."/>
        </authorList>
    </citation>
    <scope>NUCLEOTIDE SEQUENCE [LARGE SCALE GENOMIC DNA]</scope>
    <source>
        <strain evidence="7">DSM 41982</strain>
    </source>
</reference>
<dbReference type="PANTHER" id="PTHR42723">
    <property type="entry name" value="CHLOROPHYLL SYNTHASE"/>
    <property type="match status" value="1"/>
</dbReference>
<keyword evidence="3" id="KW-1133">Transmembrane helix</keyword>
<dbReference type="Gene3D" id="1.10.357.140">
    <property type="entry name" value="UbiA prenyltransferase"/>
    <property type="match status" value="1"/>
</dbReference>
<keyword evidence="4" id="KW-0472">Membrane</keyword>
<dbReference type="InterPro" id="IPR000537">
    <property type="entry name" value="UbiA_prenyltransferase"/>
</dbReference>
<name>A0ABD5DYT6_9ACTN</name>
<evidence type="ECO:0000313" key="6">
    <source>
        <dbReference type="EMBL" id="MDT0413891.1"/>
    </source>
</evidence>
<dbReference type="Proteomes" id="UP001183607">
    <property type="component" value="Unassembled WGS sequence"/>
</dbReference>
<evidence type="ECO:0000256" key="2">
    <source>
        <dbReference type="ARBA" id="ARBA00022692"/>
    </source>
</evidence>
<feature type="compositionally biased region" description="Pro residues" evidence="5">
    <location>
        <begin position="45"/>
        <end position="64"/>
    </location>
</feature>
<accession>A0ABD5DYT6</accession>
<organism evidence="6 7">
    <name type="scientific">Streptomyces evansiae</name>
    <dbReference type="NCBI Taxonomy" id="3075535"/>
    <lineage>
        <taxon>Bacteria</taxon>
        <taxon>Bacillati</taxon>
        <taxon>Actinomycetota</taxon>
        <taxon>Actinomycetes</taxon>
        <taxon>Kitasatosporales</taxon>
        <taxon>Streptomycetaceae</taxon>
        <taxon>Streptomyces</taxon>
    </lineage>
</organism>
<proteinExistence type="predicted"/>
<dbReference type="CDD" id="cd13964">
    <property type="entry name" value="PT_UbiA_1"/>
    <property type="match status" value="1"/>
</dbReference>
<comment type="caution">
    <text evidence="6">The sequence shown here is derived from an EMBL/GenBank/DDBJ whole genome shotgun (WGS) entry which is preliminary data.</text>
</comment>
<gene>
    <name evidence="6" type="ORF">RM574_00145</name>
</gene>
<dbReference type="RefSeq" id="WP_311676467.1">
    <property type="nucleotide sequence ID" value="NZ_JAVRER010000001.1"/>
</dbReference>
<evidence type="ECO:0000256" key="3">
    <source>
        <dbReference type="ARBA" id="ARBA00022989"/>
    </source>
</evidence>
<dbReference type="AlphaFoldDB" id="A0ABD5DYT6"/>
<dbReference type="Pfam" id="PF01040">
    <property type="entry name" value="UbiA"/>
    <property type="match status" value="1"/>
</dbReference>
<feature type="region of interest" description="Disordered" evidence="5">
    <location>
        <begin position="19"/>
        <end position="76"/>
    </location>
</feature>
<dbReference type="NCBIfam" id="NF045897">
    <property type="entry name" value="SCO3242_trans"/>
    <property type="match status" value="1"/>
</dbReference>
<protein>
    <submittedName>
        <fullName evidence="6">UbiA family prenyltransferase</fullName>
    </submittedName>
</protein>
<dbReference type="EMBL" id="JAVRER010000001">
    <property type="protein sequence ID" value="MDT0413891.1"/>
    <property type="molecule type" value="Genomic_DNA"/>
</dbReference>